<organism evidence="2">
    <name type="scientific">Sesamum radiatum</name>
    <name type="common">Black benniseed</name>
    <dbReference type="NCBI Taxonomy" id="300843"/>
    <lineage>
        <taxon>Eukaryota</taxon>
        <taxon>Viridiplantae</taxon>
        <taxon>Streptophyta</taxon>
        <taxon>Embryophyta</taxon>
        <taxon>Tracheophyta</taxon>
        <taxon>Spermatophyta</taxon>
        <taxon>Magnoliopsida</taxon>
        <taxon>eudicotyledons</taxon>
        <taxon>Gunneridae</taxon>
        <taxon>Pentapetalae</taxon>
        <taxon>asterids</taxon>
        <taxon>lamiids</taxon>
        <taxon>Lamiales</taxon>
        <taxon>Pedaliaceae</taxon>
        <taxon>Sesamum</taxon>
    </lineage>
</organism>
<dbReference type="AlphaFoldDB" id="A0AAW2S678"/>
<evidence type="ECO:0000256" key="1">
    <source>
        <dbReference type="SAM" id="MobiDB-lite"/>
    </source>
</evidence>
<dbReference type="EMBL" id="JACGWJ010000011">
    <property type="protein sequence ID" value="KAL0387532.1"/>
    <property type="molecule type" value="Genomic_DNA"/>
</dbReference>
<sequence length="62" mass="6450">MPCCSSEGAPAVDDIRCLGGNSPSAPGVRATEEGHPTELARGFPSLLRPEMQGQGIPFDLLL</sequence>
<comment type="caution">
    <text evidence="2">The sequence shown here is derived from an EMBL/GenBank/DDBJ whole genome shotgun (WGS) entry which is preliminary data.</text>
</comment>
<gene>
    <name evidence="2" type="ORF">Sradi_2635000</name>
</gene>
<accession>A0AAW2S678</accession>
<feature type="region of interest" description="Disordered" evidence="1">
    <location>
        <begin position="15"/>
        <end position="35"/>
    </location>
</feature>
<name>A0AAW2S678_SESRA</name>
<protein>
    <submittedName>
        <fullName evidence="2">Uncharacterized protein</fullName>
    </submittedName>
</protein>
<evidence type="ECO:0000313" key="2">
    <source>
        <dbReference type="EMBL" id="KAL0387532.1"/>
    </source>
</evidence>
<proteinExistence type="predicted"/>
<reference evidence="2" key="1">
    <citation type="submission" date="2020-06" db="EMBL/GenBank/DDBJ databases">
        <authorList>
            <person name="Li T."/>
            <person name="Hu X."/>
            <person name="Zhang T."/>
            <person name="Song X."/>
            <person name="Zhang H."/>
            <person name="Dai N."/>
            <person name="Sheng W."/>
            <person name="Hou X."/>
            <person name="Wei L."/>
        </authorList>
    </citation>
    <scope>NUCLEOTIDE SEQUENCE</scope>
    <source>
        <strain evidence="2">G02</strain>
        <tissue evidence="2">Leaf</tissue>
    </source>
</reference>
<reference evidence="2" key="2">
    <citation type="journal article" date="2024" name="Plant">
        <title>Genomic evolution and insights into agronomic trait innovations of Sesamum species.</title>
        <authorList>
            <person name="Miao H."/>
            <person name="Wang L."/>
            <person name="Qu L."/>
            <person name="Liu H."/>
            <person name="Sun Y."/>
            <person name="Le M."/>
            <person name="Wang Q."/>
            <person name="Wei S."/>
            <person name="Zheng Y."/>
            <person name="Lin W."/>
            <person name="Duan Y."/>
            <person name="Cao H."/>
            <person name="Xiong S."/>
            <person name="Wang X."/>
            <person name="Wei L."/>
            <person name="Li C."/>
            <person name="Ma Q."/>
            <person name="Ju M."/>
            <person name="Zhao R."/>
            <person name="Li G."/>
            <person name="Mu C."/>
            <person name="Tian Q."/>
            <person name="Mei H."/>
            <person name="Zhang T."/>
            <person name="Gao T."/>
            <person name="Zhang H."/>
        </authorList>
    </citation>
    <scope>NUCLEOTIDE SEQUENCE</scope>
    <source>
        <strain evidence="2">G02</strain>
    </source>
</reference>